<dbReference type="Proteomes" id="UP000483802">
    <property type="component" value="Unassembled WGS sequence"/>
</dbReference>
<comment type="caution">
    <text evidence="2">The sequence shown here is derived from an EMBL/GenBank/DDBJ whole genome shotgun (WGS) entry which is preliminary data.</text>
</comment>
<dbReference type="RefSeq" id="WP_157168687.1">
    <property type="nucleotide sequence ID" value="NZ_WPNZ01000024.1"/>
</dbReference>
<dbReference type="EMBL" id="WPNZ01000024">
    <property type="protein sequence ID" value="MVO89440.1"/>
    <property type="molecule type" value="Genomic_DNA"/>
</dbReference>
<feature type="region of interest" description="Disordered" evidence="1">
    <location>
        <begin position="1"/>
        <end position="33"/>
    </location>
</feature>
<reference evidence="2 3" key="1">
    <citation type="submission" date="2019-11" db="EMBL/GenBank/DDBJ databases">
        <title>Streptomyces typhae sp. nov., a novel endophytic actinomycete isolated from the root of cattail pollen (Typha angustifolia L.).</title>
        <authorList>
            <person name="Peng C."/>
        </authorList>
    </citation>
    <scope>NUCLEOTIDE SEQUENCE [LARGE SCALE GENOMIC DNA]</scope>
    <source>
        <strain evidence="3">p1417</strain>
    </source>
</reference>
<protein>
    <submittedName>
        <fullName evidence="2">Uncharacterized protein</fullName>
    </submittedName>
</protein>
<proteinExistence type="predicted"/>
<dbReference type="AlphaFoldDB" id="A0A6L6X795"/>
<evidence type="ECO:0000256" key="1">
    <source>
        <dbReference type="SAM" id="MobiDB-lite"/>
    </source>
</evidence>
<feature type="compositionally biased region" description="Basic and acidic residues" evidence="1">
    <location>
        <begin position="21"/>
        <end position="33"/>
    </location>
</feature>
<sequence length="188" mass="18896">MTSYSAPLGPCAAPQGSGTSRPREAVPADAAGREATRRGLALVRAYAREEPAAVDAALAGADRVVARQLPSVTGDILRLVVGIVTSAPRGLTPADVARTAATLAAAGPPHHEFAVTEAVRAWAAGDGTPARTWWQDGVSGAHGTAVLAAALAVRAWGRAPFLGLLETFDGLLDASGEAGRSGEGRSGG</sequence>
<evidence type="ECO:0000313" key="3">
    <source>
        <dbReference type="Proteomes" id="UP000483802"/>
    </source>
</evidence>
<organism evidence="2 3">
    <name type="scientific">Streptomyces typhae</name>
    <dbReference type="NCBI Taxonomy" id="2681492"/>
    <lineage>
        <taxon>Bacteria</taxon>
        <taxon>Bacillati</taxon>
        <taxon>Actinomycetota</taxon>
        <taxon>Actinomycetes</taxon>
        <taxon>Kitasatosporales</taxon>
        <taxon>Streptomycetaceae</taxon>
        <taxon>Streptomyces</taxon>
    </lineage>
</organism>
<keyword evidence="3" id="KW-1185">Reference proteome</keyword>
<gene>
    <name evidence="2" type="ORF">GPA10_32990</name>
</gene>
<name>A0A6L6X795_9ACTN</name>
<evidence type="ECO:0000313" key="2">
    <source>
        <dbReference type="EMBL" id="MVO89440.1"/>
    </source>
</evidence>
<accession>A0A6L6X795</accession>